<dbReference type="EMBL" id="UINC01003355">
    <property type="protein sequence ID" value="SVA05585.1"/>
    <property type="molecule type" value="Genomic_DNA"/>
</dbReference>
<comment type="subcellular location">
    <subcellularLocation>
        <location evidence="1">Cell membrane</location>
        <topology evidence="1">Multi-pass membrane protein</topology>
    </subcellularLocation>
</comment>
<gene>
    <name evidence="10" type="ORF">METZ01_LOCUS58439</name>
</gene>
<evidence type="ECO:0000256" key="9">
    <source>
        <dbReference type="SAM" id="Phobius"/>
    </source>
</evidence>
<evidence type="ECO:0000256" key="4">
    <source>
        <dbReference type="ARBA" id="ARBA00022960"/>
    </source>
</evidence>
<keyword evidence="2" id="KW-1003">Cell membrane</keyword>
<keyword evidence="3 9" id="KW-0812">Transmembrane</keyword>
<dbReference type="GO" id="GO:0009252">
    <property type="term" value="P:peptidoglycan biosynthetic process"/>
    <property type="evidence" value="ECO:0007669"/>
    <property type="project" value="UniProtKB-KW"/>
</dbReference>
<proteinExistence type="inferred from homology"/>
<evidence type="ECO:0000256" key="5">
    <source>
        <dbReference type="ARBA" id="ARBA00022984"/>
    </source>
</evidence>
<dbReference type="PIRSF" id="PIRSF002869">
    <property type="entry name" value="MviN"/>
    <property type="match status" value="1"/>
</dbReference>
<dbReference type="InterPro" id="IPR051050">
    <property type="entry name" value="Lipid_II_flippase_MurJ/MviN"/>
</dbReference>
<feature type="transmembrane region" description="Helical" evidence="9">
    <location>
        <begin position="434"/>
        <end position="453"/>
    </location>
</feature>
<organism evidence="10">
    <name type="scientific">marine metagenome</name>
    <dbReference type="NCBI Taxonomy" id="408172"/>
    <lineage>
        <taxon>unclassified sequences</taxon>
        <taxon>metagenomes</taxon>
        <taxon>ecological metagenomes</taxon>
    </lineage>
</organism>
<feature type="transmembrane region" description="Helical" evidence="9">
    <location>
        <begin position="107"/>
        <end position="133"/>
    </location>
</feature>
<keyword evidence="5" id="KW-0573">Peptidoglycan synthesis</keyword>
<feature type="transmembrane region" description="Helical" evidence="9">
    <location>
        <begin position="253"/>
        <end position="277"/>
    </location>
</feature>
<feature type="transmembrane region" description="Helical" evidence="9">
    <location>
        <begin position="504"/>
        <end position="524"/>
    </location>
</feature>
<feature type="transmembrane region" description="Helical" evidence="9">
    <location>
        <begin position="465"/>
        <end position="484"/>
    </location>
</feature>
<evidence type="ECO:0000256" key="6">
    <source>
        <dbReference type="ARBA" id="ARBA00022989"/>
    </source>
</evidence>
<dbReference type="GO" id="GO:0015648">
    <property type="term" value="F:lipid-linked peptidoglycan transporter activity"/>
    <property type="evidence" value="ECO:0007669"/>
    <property type="project" value="TreeGrafter"/>
</dbReference>
<dbReference type="GO" id="GO:0005886">
    <property type="term" value="C:plasma membrane"/>
    <property type="evidence" value="ECO:0007669"/>
    <property type="project" value="UniProtKB-SubCell"/>
</dbReference>
<dbReference type="GO" id="GO:0008360">
    <property type="term" value="P:regulation of cell shape"/>
    <property type="evidence" value="ECO:0007669"/>
    <property type="project" value="UniProtKB-KW"/>
</dbReference>
<feature type="region of interest" description="Disordered" evidence="8">
    <location>
        <begin position="1"/>
        <end position="22"/>
    </location>
</feature>
<name>A0A381SNH9_9ZZZZ</name>
<dbReference type="GO" id="GO:0034204">
    <property type="term" value="P:lipid translocation"/>
    <property type="evidence" value="ECO:0007669"/>
    <property type="project" value="TreeGrafter"/>
</dbReference>
<dbReference type="Pfam" id="PF03023">
    <property type="entry name" value="MurJ"/>
    <property type="match status" value="1"/>
</dbReference>
<evidence type="ECO:0000313" key="10">
    <source>
        <dbReference type="EMBL" id="SVA05585.1"/>
    </source>
</evidence>
<dbReference type="PRINTS" id="PR01806">
    <property type="entry name" value="VIRFACTRMVIN"/>
</dbReference>
<evidence type="ECO:0000256" key="7">
    <source>
        <dbReference type="ARBA" id="ARBA00023136"/>
    </source>
</evidence>
<feature type="transmembrane region" description="Helical" evidence="9">
    <location>
        <begin position="153"/>
        <end position="174"/>
    </location>
</feature>
<keyword evidence="4" id="KW-0133">Cell shape</keyword>
<feature type="transmembrane region" description="Helical" evidence="9">
    <location>
        <begin position="47"/>
        <end position="65"/>
    </location>
</feature>
<keyword evidence="7 9" id="KW-0472">Membrane</keyword>
<protein>
    <recommendedName>
        <fullName evidence="11">Lipid II flippase MurJ</fullName>
    </recommendedName>
</protein>
<dbReference type="HAMAP" id="MF_02078">
    <property type="entry name" value="MurJ_MviN"/>
    <property type="match status" value="1"/>
</dbReference>
<feature type="compositionally biased region" description="Pro residues" evidence="8">
    <location>
        <begin position="1"/>
        <end position="16"/>
    </location>
</feature>
<feature type="transmembrane region" description="Helical" evidence="9">
    <location>
        <begin position="407"/>
        <end position="428"/>
    </location>
</feature>
<feature type="transmembrane region" description="Helical" evidence="9">
    <location>
        <begin position="337"/>
        <end position="361"/>
    </location>
</feature>
<dbReference type="PANTHER" id="PTHR47019:SF1">
    <property type="entry name" value="LIPID II FLIPPASE MURJ"/>
    <property type="match status" value="1"/>
</dbReference>
<evidence type="ECO:0008006" key="11">
    <source>
        <dbReference type="Google" id="ProtNLM"/>
    </source>
</evidence>
<dbReference type="NCBIfam" id="TIGR01695">
    <property type="entry name" value="murJ_mviN"/>
    <property type="match status" value="1"/>
</dbReference>
<feature type="transmembrane region" description="Helical" evidence="9">
    <location>
        <begin position="186"/>
        <end position="204"/>
    </location>
</feature>
<dbReference type="AlphaFoldDB" id="A0A381SNH9"/>
<evidence type="ECO:0000256" key="3">
    <source>
        <dbReference type="ARBA" id="ARBA00022692"/>
    </source>
</evidence>
<sequence length="543" mass="57645">MPDLQPPPPTGSPVPETPSSSGLLRSAGVISAATMTSRLLGLIRDQVLAYLFGAGNAMDAFYVGFRIPNLMRDLFAEGAMSAAFVPTFTKRLTAEGRTQAWQLGNQLINALLIVTGLLVSIGIIFAAPLVMLFAGHFNEVPGKLELATTLTRIMLPFLSLVAIAAAFMGMLNSLQRFFTPALSPAMFNLAMIASGFALVPLMPSVGLPPIAGMAIGALIGGVGQIVLQWPALHHAGYRYRPILNLRDPGLREILRLMGPGILGLAAVQINLLVNTILATGEGTGAVSWLSYAFRLMYLPIGLFGVSIATAALPTLSRQAARENPEEMRQTISNGLRLMFMLNVPATLGLVTLASPIVALIFERGSFTPADTAATAAALMCYAPGLLGYSTVKIAVPSFFALRDSRTPALISVGSVVLNVALNLLLIRLMGYRGLALGTAVAALVNAAALLYLLQRRLGGLEGPRIAMAFVKISVASALMAWAAFGTEQWLATTWPGPGIWHQATRLGTAISAGLIVLATAARALRIEEFDDVRRWLLTRLHAR</sequence>
<evidence type="ECO:0000256" key="1">
    <source>
        <dbReference type="ARBA" id="ARBA00004651"/>
    </source>
</evidence>
<evidence type="ECO:0000256" key="2">
    <source>
        <dbReference type="ARBA" id="ARBA00022475"/>
    </source>
</evidence>
<accession>A0A381SNH9</accession>
<evidence type="ECO:0000256" key="8">
    <source>
        <dbReference type="SAM" id="MobiDB-lite"/>
    </source>
</evidence>
<dbReference type="InterPro" id="IPR004268">
    <property type="entry name" value="MurJ"/>
</dbReference>
<reference evidence="10" key="1">
    <citation type="submission" date="2018-05" db="EMBL/GenBank/DDBJ databases">
        <authorList>
            <person name="Lanie J.A."/>
            <person name="Ng W.-L."/>
            <person name="Kazmierczak K.M."/>
            <person name="Andrzejewski T.M."/>
            <person name="Davidsen T.M."/>
            <person name="Wayne K.J."/>
            <person name="Tettelin H."/>
            <person name="Glass J.I."/>
            <person name="Rusch D."/>
            <person name="Podicherti R."/>
            <person name="Tsui H.-C.T."/>
            <person name="Winkler M.E."/>
        </authorList>
    </citation>
    <scope>NUCLEOTIDE SEQUENCE</scope>
</reference>
<feature type="transmembrane region" description="Helical" evidence="9">
    <location>
        <begin position="297"/>
        <end position="316"/>
    </location>
</feature>
<feature type="transmembrane region" description="Helical" evidence="9">
    <location>
        <begin position="373"/>
        <end position="395"/>
    </location>
</feature>
<dbReference type="CDD" id="cd13123">
    <property type="entry name" value="MATE_MurJ_like"/>
    <property type="match status" value="1"/>
</dbReference>
<keyword evidence="6 9" id="KW-1133">Transmembrane helix</keyword>
<feature type="transmembrane region" description="Helical" evidence="9">
    <location>
        <begin position="210"/>
        <end position="232"/>
    </location>
</feature>
<dbReference type="PANTHER" id="PTHR47019">
    <property type="entry name" value="LIPID II FLIPPASE MURJ"/>
    <property type="match status" value="1"/>
</dbReference>